<dbReference type="Proteomes" id="UP000886858">
    <property type="component" value="Unassembled WGS sequence"/>
</dbReference>
<dbReference type="EMBL" id="DWYY01000042">
    <property type="protein sequence ID" value="HJA92176.1"/>
    <property type="molecule type" value="Genomic_DNA"/>
</dbReference>
<sequence>MPYDSEEAVLQNLKDAGCDQETIDRFMECLKKGTLKEQLQILSRHRNDLLDKVHIEQKRIDCLDYLVYQLQKSQKVS</sequence>
<proteinExistence type="predicted"/>
<evidence type="ECO:0000313" key="2">
    <source>
        <dbReference type="Proteomes" id="UP000886858"/>
    </source>
</evidence>
<gene>
    <name evidence="1" type="ORF">H9717_03505</name>
</gene>
<reference evidence="1" key="2">
    <citation type="submission" date="2021-04" db="EMBL/GenBank/DDBJ databases">
        <authorList>
            <person name="Gilroy R."/>
        </authorList>
    </citation>
    <scope>NUCLEOTIDE SEQUENCE</scope>
    <source>
        <strain evidence="1">CHK179-7159</strain>
    </source>
</reference>
<reference evidence="1" key="1">
    <citation type="journal article" date="2021" name="PeerJ">
        <title>Extensive microbial diversity within the chicken gut microbiome revealed by metagenomics and culture.</title>
        <authorList>
            <person name="Gilroy R."/>
            <person name="Ravi A."/>
            <person name="Getino M."/>
            <person name="Pursley I."/>
            <person name="Horton D.L."/>
            <person name="Alikhan N.F."/>
            <person name="Baker D."/>
            <person name="Gharbi K."/>
            <person name="Hall N."/>
            <person name="Watson M."/>
            <person name="Adriaenssens E.M."/>
            <person name="Foster-Nyarko E."/>
            <person name="Jarju S."/>
            <person name="Secka A."/>
            <person name="Antonio M."/>
            <person name="Oren A."/>
            <person name="Chaudhuri R.R."/>
            <person name="La Ragione R."/>
            <person name="Hildebrand F."/>
            <person name="Pallen M.J."/>
        </authorList>
    </citation>
    <scope>NUCLEOTIDE SEQUENCE</scope>
    <source>
        <strain evidence="1">CHK179-7159</strain>
    </source>
</reference>
<evidence type="ECO:0000313" key="1">
    <source>
        <dbReference type="EMBL" id="HJA92176.1"/>
    </source>
</evidence>
<protein>
    <submittedName>
        <fullName evidence="1">Uncharacterized protein</fullName>
    </submittedName>
</protein>
<dbReference type="AlphaFoldDB" id="A0A9D2L0E9"/>
<comment type="caution">
    <text evidence="1">The sequence shown here is derived from an EMBL/GenBank/DDBJ whole genome shotgun (WGS) entry which is preliminary data.</text>
</comment>
<organism evidence="1 2">
    <name type="scientific">Candidatus Eisenbergiella merdipullorum</name>
    <dbReference type="NCBI Taxonomy" id="2838553"/>
    <lineage>
        <taxon>Bacteria</taxon>
        <taxon>Bacillati</taxon>
        <taxon>Bacillota</taxon>
        <taxon>Clostridia</taxon>
        <taxon>Lachnospirales</taxon>
        <taxon>Lachnospiraceae</taxon>
        <taxon>Eisenbergiella</taxon>
    </lineage>
</organism>
<accession>A0A9D2L0E9</accession>
<name>A0A9D2L0E9_9FIRM</name>